<proteinExistence type="predicted"/>
<dbReference type="PANTHER" id="PTHR23150">
    <property type="entry name" value="SULFATASE MODIFYING FACTOR 1, 2"/>
    <property type="match status" value="1"/>
</dbReference>
<dbReference type="AlphaFoldDB" id="A0A840YNE6"/>
<dbReference type="GO" id="GO:0120147">
    <property type="term" value="F:formylglycine-generating oxidase activity"/>
    <property type="evidence" value="ECO:0007669"/>
    <property type="project" value="TreeGrafter"/>
</dbReference>
<comment type="caution">
    <text evidence="2">The sequence shown here is derived from an EMBL/GenBank/DDBJ whole genome shotgun (WGS) entry which is preliminary data.</text>
</comment>
<dbReference type="Gene3D" id="3.90.1580.10">
    <property type="entry name" value="paralog of FGE (formylglycine-generating enzyme)"/>
    <property type="match status" value="1"/>
</dbReference>
<dbReference type="EMBL" id="JACIJD010000046">
    <property type="protein sequence ID" value="MBB5696484.1"/>
    <property type="molecule type" value="Genomic_DNA"/>
</dbReference>
<keyword evidence="3" id="KW-1185">Reference proteome</keyword>
<dbReference type="Pfam" id="PF03781">
    <property type="entry name" value="FGE-sulfatase"/>
    <property type="match status" value="1"/>
</dbReference>
<dbReference type="InterPro" id="IPR005532">
    <property type="entry name" value="SUMF_dom"/>
</dbReference>
<gene>
    <name evidence="2" type="ORF">FHS87_004555</name>
</gene>
<dbReference type="SUPFAM" id="SSF56436">
    <property type="entry name" value="C-type lectin-like"/>
    <property type="match status" value="1"/>
</dbReference>
<sequence>MVWIEGGTLRMGSDRHYPEEAPIHERCVASFWIDRAPVTQGEFGRFVTATGYRTVAERPPRPEDYPGADPAQLVPGSVVFTPPASRAAMRFPGDWWRFVAGACWRDPDGSGAVPDPRHPVVQVCHADAAAYAAWAGKALPSEAEWEFAAQGLEGAEFAWGDALAPGGRHLANTWQGEFPFENRLEDGFVGTSPVGSFPPDRRGLFDMIGNVWEWTDEDWRSAHLRREARSCCSVSLPRAAEPAKGPLAGPMLRKVIKGGSHLCAPNYCHRYRPSARQPQSIDTGTTHIGFRCVRRDRALASRGCR</sequence>
<accession>A0A840YNE6</accession>
<feature type="domain" description="Sulfatase-modifying factor enzyme-like" evidence="1">
    <location>
        <begin position="1"/>
        <end position="294"/>
    </location>
</feature>
<dbReference type="PANTHER" id="PTHR23150:SF19">
    <property type="entry name" value="FORMYLGLYCINE-GENERATING ENZYME"/>
    <property type="match status" value="1"/>
</dbReference>
<evidence type="ECO:0000313" key="2">
    <source>
        <dbReference type="EMBL" id="MBB5696484.1"/>
    </source>
</evidence>
<protein>
    <submittedName>
        <fullName evidence="2">Formylglycine-generating enzyme required for sulfatase activity</fullName>
    </submittedName>
</protein>
<reference evidence="2 3" key="1">
    <citation type="submission" date="2020-08" db="EMBL/GenBank/DDBJ databases">
        <title>Genomic Encyclopedia of Type Strains, Phase IV (KMG-IV): sequencing the most valuable type-strain genomes for metagenomic binning, comparative biology and taxonomic classification.</title>
        <authorList>
            <person name="Goeker M."/>
        </authorList>
    </citation>
    <scope>NUCLEOTIDE SEQUENCE [LARGE SCALE GENOMIC DNA]</scope>
    <source>
        <strain evidence="2 3">DSM 25622</strain>
    </source>
</reference>
<dbReference type="InterPro" id="IPR016187">
    <property type="entry name" value="CTDL_fold"/>
</dbReference>
<dbReference type="InterPro" id="IPR042095">
    <property type="entry name" value="SUMF_sf"/>
</dbReference>
<dbReference type="RefSeq" id="WP_184521870.1">
    <property type="nucleotide sequence ID" value="NZ_JACIJD010000046.1"/>
</dbReference>
<evidence type="ECO:0000313" key="3">
    <source>
        <dbReference type="Proteomes" id="UP000580654"/>
    </source>
</evidence>
<evidence type="ECO:0000259" key="1">
    <source>
        <dbReference type="Pfam" id="PF03781"/>
    </source>
</evidence>
<name>A0A840YNE6_9PROT</name>
<dbReference type="InterPro" id="IPR051043">
    <property type="entry name" value="Sulfatase_Mod_Factor_Kinase"/>
</dbReference>
<dbReference type="Proteomes" id="UP000580654">
    <property type="component" value="Unassembled WGS sequence"/>
</dbReference>
<organism evidence="2 3">
    <name type="scientific">Muricoccus pecuniae</name>
    <dbReference type="NCBI Taxonomy" id="693023"/>
    <lineage>
        <taxon>Bacteria</taxon>
        <taxon>Pseudomonadati</taxon>
        <taxon>Pseudomonadota</taxon>
        <taxon>Alphaproteobacteria</taxon>
        <taxon>Acetobacterales</taxon>
        <taxon>Roseomonadaceae</taxon>
        <taxon>Muricoccus</taxon>
    </lineage>
</organism>